<dbReference type="InterPro" id="IPR001304">
    <property type="entry name" value="C-type_lectin-like"/>
</dbReference>
<feature type="domain" description="C-type lectin" evidence="1">
    <location>
        <begin position="1"/>
        <end position="109"/>
    </location>
</feature>
<dbReference type="Pfam" id="PF00059">
    <property type="entry name" value="Lectin_C"/>
    <property type="match status" value="1"/>
</dbReference>
<name>A0A1B6MDC1_9HEMI</name>
<dbReference type="PROSITE" id="PS50041">
    <property type="entry name" value="C_TYPE_LECTIN_2"/>
    <property type="match status" value="1"/>
</dbReference>
<dbReference type="CDD" id="cd00037">
    <property type="entry name" value="CLECT"/>
    <property type="match status" value="1"/>
</dbReference>
<accession>A0A1B6MDC1</accession>
<dbReference type="SMART" id="SM00034">
    <property type="entry name" value="CLECT"/>
    <property type="match status" value="1"/>
</dbReference>
<dbReference type="SUPFAM" id="SSF56436">
    <property type="entry name" value="C-type lectin-like"/>
    <property type="match status" value="1"/>
</dbReference>
<reference evidence="2" key="1">
    <citation type="submission" date="2015-11" db="EMBL/GenBank/DDBJ databases">
        <title>De novo transcriptome assembly of four potential Pierce s Disease insect vectors from Arizona vineyards.</title>
        <authorList>
            <person name="Tassone E.E."/>
        </authorList>
    </citation>
    <scope>NUCLEOTIDE SEQUENCE</scope>
</reference>
<protein>
    <recommendedName>
        <fullName evidence="1">C-type lectin domain-containing protein</fullName>
    </recommendedName>
</protein>
<proteinExistence type="predicted"/>
<organism evidence="2">
    <name type="scientific">Graphocephala atropunctata</name>
    <dbReference type="NCBI Taxonomy" id="36148"/>
    <lineage>
        <taxon>Eukaryota</taxon>
        <taxon>Metazoa</taxon>
        <taxon>Ecdysozoa</taxon>
        <taxon>Arthropoda</taxon>
        <taxon>Hexapoda</taxon>
        <taxon>Insecta</taxon>
        <taxon>Pterygota</taxon>
        <taxon>Neoptera</taxon>
        <taxon>Paraneoptera</taxon>
        <taxon>Hemiptera</taxon>
        <taxon>Auchenorrhyncha</taxon>
        <taxon>Membracoidea</taxon>
        <taxon>Cicadellidae</taxon>
        <taxon>Cicadellinae</taxon>
        <taxon>Cicadellini</taxon>
        <taxon>Graphocephala</taxon>
    </lineage>
</organism>
<evidence type="ECO:0000259" key="1">
    <source>
        <dbReference type="PROSITE" id="PS50041"/>
    </source>
</evidence>
<dbReference type="InterPro" id="IPR016186">
    <property type="entry name" value="C-type_lectin-like/link_sf"/>
</dbReference>
<sequence>MLNWHAACENCRALGMEMAIIASISEQRDFNSAINSQAPHLDQLWVGLNDLKTEGRFLWVDGSRPRFHNWAPGQPDNHRGEEHCVQVLPPLQYRWNDILCDYQLHYVCQFYE</sequence>
<dbReference type="Gene3D" id="3.10.100.10">
    <property type="entry name" value="Mannose-Binding Protein A, subunit A"/>
    <property type="match status" value="1"/>
</dbReference>
<dbReference type="InterPro" id="IPR050111">
    <property type="entry name" value="C-type_lectin/snaclec_domain"/>
</dbReference>
<dbReference type="PANTHER" id="PTHR22803">
    <property type="entry name" value="MANNOSE, PHOSPHOLIPASE, LECTIN RECEPTOR RELATED"/>
    <property type="match status" value="1"/>
</dbReference>
<dbReference type="EMBL" id="GEBQ01006049">
    <property type="protein sequence ID" value="JAT33928.1"/>
    <property type="molecule type" value="Transcribed_RNA"/>
</dbReference>
<gene>
    <name evidence="2" type="ORF">g.17149</name>
</gene>
<dbReference type="AlphaFoldDB" id="A0A1B6MDC1"/>
<evidence type="ECO:0000313" key="2">
    <source>
        <dbReference type="EMBL" id="JAT33928.1"/>
    </source>
</evidence>
<dbReference type="InterPro" id="IPR016187">
    <property type="entry name" value="CTDL_fold"/>
</dbReference>